<gene>
    <name evidence="2" type="ORF">HAX54_022031</name>
</gene>
<proteinExistence type="predicted"/>
<name>A0ABS8UTU3_DATST</name>
<dbReference type="EMBL" id="JACEIK010002643">
    <property type="protein sequence ID" value="MCD9638208.1"/>
    <property type="molecule type" value="Genomic_DNA"/>
</dbReference>
<feature type="region of interest" description="Disordered" evidence="1">
    <location>
        <begin position="1"/>
        <end position="27"/>
    </location>
</feature>
<reference evidence="2 3" key="1">
    <citation type="journal article" date="2021" name="BMC Genomics">
        <title>Datura genome reveals duplications of psychoactive alkaloid biosynthetic genes and high mutation rate following tissue culture.</title>
        <authorList>
            <person name="Rajewski A."/>
            <person name="Carter-House D."/>
            <person name="Stajich J."/>
            <person name="Litt A."/>
        </authorList>
    </citation>
    <scope>NUCLEOTIDE SEQUENCE [LARGE SCALE GENOMIC DNA]</scope>
    <source>
        <strain evidence="2">AR-01</strain>
    </source>
</reference>
<comment type="caution">
    <text evidence="2">The sequence shown here is derived from an EMBL/GenBank/DDBJ whole genome shotgun (WGS) entry which is preliminary data.</text>
</comment>
<sequence length="96" mass="10716">MLEEIEDALGKAKRMVSERDPQGHDGAKWHAAMSASAFCRDGKFQINSSESPRSNDATLGVVWMVHFRRGSAIAEWHVGEALMMHAMCHESYPSIK</sequence>
<protein>
    <submittedName>
        <fullName evidence="2">Uncharacterized protein</fullName>
    </submittedName>
</protein>
<organism evidence="2 3">
    <name type="scientific">Datura stramonium</name>
    <name type="common">Jimsonweed</name>
    <name type="synonym">Common thornapple</name>
    <dbReference type="NCBI Taxonomy" id="4076"/>
    <lineage>
        <taxon>Eukaryota</taxon>
        <taxon>Viridiplantae</taxon>
        <taxon>Streptophyta</taxon>
        <taxon>Embryophyta</taxon>
        <taxon>Tracheophyta</taxon>
        <taxon>Spermatophyta</taxon>
        <taxon>Magnoliopsida</taxon>
        <taxon>eudicotyledons</taxon>
        <taxon>Gunneridae</taxon>
        <taxon>Pentapetalae</taxon>
        <taxon>asterids</taxon>
        <taxon>lamiids</taxon>
        <taxon>Solanales</taxon>
        <taxon>Solanaceae</taxon>
        <taxon>Solanoideae</taxon>
        <taxon>Datureae</taxon>
        <taxon>Datura</taxon>
    </lineage>
</organism>
<accession>A0ABS8UTU3</accession>
<dbReference type="Proteomes" id="UP000823775">
    <property type="component" value="Unassembled WGS sequence"/>
</dbReference>
<evidence type="ECO:0000313" key="2">
    <source>
        <dbReference type="EMBL" id="MCD9638208.1"/>
    </source>
</evidence>
<keyword evidence="3" id="KW-1185">Reference proteome</keyword>
<evidence type="ECO:0000256" key="1">
    <source>
        <dbReference type="SAM" id="MobiDB-lite"/>
    </source>
</evidence>
<evidence type="ECO:0000313" key="3">
    <source>
        <dbReference type="Proteomes" id="UP000823775"/>
    </source>
</evidence>
<feature type="compositionally biased region" description="Basic and acidic residues" evidence="1">
    <location>
        <begin position="15"/>
        <end position="27"/>
    </location>
</feature>